<evidence type="ECO:0000313" key="1">
    <source>
        <dbReference type="EMBL" id="KAG0419599.1"/>
    </source>
</evidence>
<comment type="caution">
    <text evidence="1">The sequence shown here is derived from an EMBL/GenBank/DDBJ whole genome shotgun (WGS) entry which is preliminary data.</text>
</comment>
<evidence type="ECO:0000313" key="2">
    <source>
        <dbReference type="Proteomes" id="UP000805193"/>
    </source>
</evidence>
<proteinExistence type="predicted"/>
<name>A0AC60PHI3_IXOPE</name>
<organism evidence="1 2">
    <name type="scientific">Ixodes persulcatus</name>
    <name type="common">Taiga tick</name>
    <dbReference type="NCBI Taxonomy" id="34615"/>
    <lineage>
        <taxon>Eukaryota</taxon>
        <taxon>Metazoa</taxon>
        <taxon>Ecdysozoa</taxon>
        <taxon>Arthropoda</taxon>
        <taxon>Chelicerata</taxon>
        <taxon>Arachnida</taxon>
        <taxon>Acari</taxon>
        <taxon>Parasitiformes</taxon>
        <taxon>Ixodida</taxon>
        <taxon>Ixodoidea</taxon>
        <taxon>Ixodidae</taxon>
        <taxon>Ixodinae</taxon>
        <taxon>Ixodes</taxon>
    </lineage>
</organism>
<protein>
    <submittedName>
        <fullName evidence="1">Uncharacterized protein</fullName>
    </submittedName>
</protein>
<reference evidence="1 2" key="1">
    <citation type="journal article" date="2020" name="Cell">
        <title>Large-Scale Comparative Analyses of Tick Genomes Elucidate Their Genetic Diversity and Vector Capacities.</title>
        <authorList>
            <consortium name="Tick Genome and Microbiome Consortium (TIGMIC)"/>
            <person name="Jia N."/>
            <person name="Wang J."/>
            <person name="Shi W."/>
            <person name="Du L."/>
            <person name="Sun Y."/>
            <person name="Zhan W."/>
            <person name="Jiang J.F."/>
            <person name="Wang Q."/>
            <person name="Zhang B."/>
            <person name="Ji P."/>
            <person name="Bell-Sakyi L."/>
            <person name="Cui X.M."/>
            <person name="Yuan T.T."/>
            <person name="Jiang B.G."/>
            <person name="Yang W.F."/>
            <person name="Lam T.T."/>
            <person name="Chang Q.C."/>
            <person name="Ding S.J."/>
            <person name="Wang X.J."/>
            <person name="Zhu J.G."/>
            <person name="Ruan X.D."/>
            <person name="Zhao L."/>
            <person name="Wei J.T."/>
            <person name="Ye R.Z."/>
            <person name="Que T.C."/>
            <person name="Du C.H."/>
            <person name="Zhou Y.H."/>
            <person name="Cheng J.X."/>
            <person name="Dai P.F."/>
            <person name="Guo W.B."/>
            <person name="Han X.H."/>
            <person name="Huang E.J."/>
            <person name="Li L.F."/>
            <person name="Wei W."/>
            <person name="Gao Y.C."/>
            <person name="Liu J.Z."/>
            <person name="Shao H.Z."/>
            <person name="Wang X."/>
            <person name="Wang C.C."/>
            <person name="Yang T.C."/>
            <person name="Huo Q.B."/>
            <person name="Li W."/>
            <person name="Chen H.Y."/>
            <person name="Chen S.E."/>
            <person name="Zhou L.G."/>
            <person name="Ni X.B."/>
            <person name="Tian J.H."/>
            <person name="Sheng Y."/>
            <person name="Liu T."/>
            <person name="Pan Y.S."/>
            <person name="Xia L.Y."/>
            <person name="Li J."/>
            <person name="Zhao F."/>
            <person name="Cao W.C."/>
        </authorList>
    </citation>
    <scope>NUCLEOTIDE SEQUENCE [LARGE SCALE GENOMIC DNA]</scope>
    <source>
        <strain evidence="1">Iper-2018</strain>
    </source>
</reference>
<dbReference type="EMBL" id="JABSTQ010010603">
    <property type="protein sequence ID" value="KAG0419599.1"/>
    <property type="molecule type" value="Genomic_DNA"/>
</dbReference>
<keyword evidence="2" id="KW-1185">Reference proteome</keyword>
<sequence>MDNTTKFRRLFLRLFIFKEQYPIGHTNRFLKETRKEFQNELNGFQRAPGCDALTRSGAKFKQVSLLIAMPVLGKFYATPVLRALARMSRLIAGFWNHCCEIMPTGKRQLYDITWLIFFVYFKFQLRNRCIRYRAGVRFIYTAEEKALLQALVTKHARAQLKAWEKLSTEYNRQSNVRPRSTKQLEKRWKNEKSRYKKTKSDETRDIHSTGGEPQTSRKMSPSLILAGAAAEHMATQVDRPVLSLPPAAVFEAMVRGTEDDEITPAGTTCQSSVGDACATPPAKGMTCPRAELPSGASRKAECRIAAWERVLAPEKEARVAILERKDRRKEAQHLIEIRILRNKLFEKRRRGRVEFQLLKLERKIKAEQLVALRCKQQGCGNHD</sequence>
<accession>A0AC60PHI3</accession>
<dbReference type="Proteomes" id="UP000805193">
    <property type="component" value="Unassembled WGS sequence"/>
</dbReference>
<gene>
    <name evidence="1" type="ORF">HPB47_003991</name>
</gene>